<dbReference type="CDD" id="cd14789">
    <property type="entry name" value="Tiki"/>
    <property type="match status" value="1"/>
</dbReference>
<dbReference type="STRING" id="659014.SAMN04487996_101374"/>
<evidence type="ECO:0000313" key="2">
    <source>
        <dbReference type="Proteomes" id="UP000198748"/>
    </source>
</evidence>
<reference evidence="2" key="1">
    <citation type="submission" date="2016-10" db="EMBL/GenBank/DDBJ databases">
        <authorList>
            <person name="Varghese N."/>
            <person name="Submissions S."/>
        </authorList>
    </citation>
    <scope>NUCLEOTIDE SEQUENCE [LARGE SCALE GENOMIC DNA]</scope>
    <source>
        <strain evidence="2">DSM 25329</strain>
    </source>
</reference>
<dbReference type="OrthoDB" id="9798714at2"/>
<gene>
    <name evidence="1" type="ORF">SAMN04487996_101374</name>
</gene>
<evidence type="ECO:0008006" key="3">
    <source>
        <dbReference type="Google" id="ProtNLM"/>
    </source>
</evidence>
<dbReference type="EMBL" id="FNAN01000001">
    <property type="protein sequence ID" value="SDD58486.1"/>
    <property type="molecule type" value="Genomic_DNA"/>
</dbReference>
<dbReference type="Pfam" id="PF01963">
    <property type="entry name" value="TraB_PrgY_gumN"/>
    <property type="match status" value="1"/>
</dbReference>
<dbReference type="InterPro" id="IPR002816">
    <property type="entry name" value="TraB/PrgY/GumN_fam"/>
</dbReference>
<dbReference type="RefSeq" id="WP_090146112.1">
    <property type="nucleotide sequence ID" value="NZ_FNAN01000001.1"/>
</dbReference>
<dbReference type="AlphaFoldDB" id="A0A1G6W087"/>
<evidence type="ECO:0000313" key="1">
    <source>
        <dbReference type="EMBL" id="SDD58486.1"/>
    </source>
</evidence>
<name>A0A1G6W087_9BACT</name>
<keyword evidence="2" id="KW-1185">Reference proteome</keyword>
<organism evidence="1 2">
    <name type="scientific">Dyadobacter soli</name>
    <dbReference type="NCBI Taxonomy" id="659014"/>
    <lineage>
        <taxon>Bacteria</taxon>
        <taxon>Pseudomonadati</taxon>
        <taxon>Bacteroidota</taxon>
        <taxon>Cytophagia</taxon>
        <taxon>Cytophagales</taxon>
        <taxon>Spirosomataceae</taxon>
        <taxon>Dyadobacter</taxon>
    </lineage>
</organism>
<sequence length="282" mass="31837">MERLFLFAMILLFNSSVTLGQESQSALWEISGKGLKKPSYLFGTVHIAPIAVFDSFPQLKQISQSTDFAIFESGGSPIGIIPEQIELHQPPLDSLFTPEEYLKVDSFFTASPHGSMRPHNNDADILTMVQVALTMIENKTQYDRFDDLIFAGVQELKKPVFHLDTPKDVKNVMDSLGYQRLAKFLVYLISKNTLLNEVNSELDIDLISYSKTLRNPLKLNENPSENFAHGTVERNANWIPKIEHQMQMGSCFISVGLGHLMFRTGLIQLLRNEGYTLNPVNL</sequence>
<proteinExistence type="predicted"/>
<accession>A0A1G6W087</accession>
<dbReference type="Proteomes" id="UP000198748">
    <property type="component" value="Unassembled WGS sequence"/>
</dbReference>
<protein>
    <recommendedName>
        <fullName evidence="3">TraB family protein</fullName>
    </recommendedName>
</protein>